<accession>A0A346XWQ3</accession>
<dbReference type="AlphaFoldDB" id="A0A346XWQ3"/>
<keyword evidence="6" id="KW-1185">Reference proteome</keyword>
<evidence type="ECO:0000256" key="2">
    <source>
        <dbReference type="ARBA" id="ARBA00023239"/>
    </source>
</evidence>
<dbReference type="InterPro" id="IPR029045">
    <property type="entry name" value="ClpP/crotonase-like_dom_sf"/>
</dbReference>
<comment type="similarity">
    <text evidence="1">Belongs to the enoyl-CoA hydratase/isomerase family.</text>
</comment>
<dbReference type="SUPFAM" id="SSF52096">
    <property type="entry name" value="ClpP/crotonase"/>
    <property type="match status" value="1"/>
</dbReference>
<dbReference type="CDD" id="cd06558">
    <property type="entry name" value="crotonase-like"/>
    <property type="match status" value="1"/>
</dbReference>
<dbReference type="Pfam" id="PF00378">
    <property type="entry name" value="ECH_1"/>
    <property type="match status" value="1"/>
</dbReference>
<dbReference type="Proteomes" id="UP000264006">
    <property type="component" value="Chromosome"/>
</dbReference>
<dbReference type="KEGG" id="euz:DVS28_a1965"/>
<name>A0A346XWQ3_9ACTN</name>
<dbReference type="GO" id="GO:0006635">
    <property type="term" value="P:fatty acid beta-oxidation"/>
    <property type="evidence" value="ECO:0007669"/>
    <property type="project" value="TreeGrafter"/>
</dbReference>
<proteinExistence type="inferred from homology"/>
<dbReference type="FunFam" id="1.10.12.10:FF:000001">
    <property type="entry name" value="Probable enoyl-CoA hydratase, mitochondrial"/>
    <property type="match status" value="1"/>
</dbReference>
<evidence type="ECO:0000256" key="4">
    <source>
        <dbReference type="ARBA" id="ARBA00023717"/>
    </source>
</evidence>
<gene>
    <name evidence="5" type="ORF">DVS28_a1965</name>
</gene>
<evidence type="ECO:0000313" key="6">
    <source>
        <dbReference type="Proteomes" id="UP000264006"/>
    </source>
</evidence>
<dbReference type="PANTHER" id="PTHR11941:SF54">
    <property type="entry name" value="ENOYL-COA HYDRATASE, MITOCHONDRIAL"/>
    <property type="match status" value="1"/>
</dbReference>
<dbReference type="EMBL" id="CP031165">
    <property type="protein sequence ID" value="AXV06650.1"/>
    <property type="molecule type" value="Genomic_DNA"/>
</dbReference>
<dbReference type="Gene3D" id="1.10.12.10">
    <property type="entry name" value="Lyase 2-enoyl-coa Hydratase, Chain A, domain 2"/>
    <property type="match status" value="1"/>
</dbReference>
<evidence type="ECO:0000256" key="3">
    <source>
        <dbReference type="ARBA" id="ARBA00023709"/>
    </source>
</evidence>
<dbReference type="Gene3D" id="3.90.226.10">
    <property type="entry name" value="2-enoyl-CoA Hydratase, Chain A, domain 1"/>
    <property type="match status" value="1"/>
</dbReference>
<protein>
    <submittedName>
        <fullName evidence="5">Enoyl-CoA hydratase</fullName>
    </submittedName>
</protein>
<dbReference type="InterPro" id="IPR014748">
    <property type="entry name" value="Enoyl-CoA_hydra_C"/>
</dbReference>
<evidence type="ECO:0000313" key="5">
    <source>
        <dbReference type="EMBL" id="AXV06650.1"/>
    </source>
</evidence>
<comment type="catalytic activity">
    <reaction evidence="3">
        <text>a (3S)-3-hydroxyacyl-CoA = a (2E)-enoyl-CoA + H2O</text>
        <dbReference type="Rhea" id="RHEA:16105"/>
        <dbReference type="ChEBI" id="CHEBI:15377"/>
        <dbReference type="ChEBI" id="CHEBI:57318"/>
        <dbReference type="ChEBI" id="CHEBI:58856"/>
        <dbReference type="EC" id="4.2.1.17"/>
    </reaction>
</comment>
<sequence length="261" mass="27059">MTAVTISLERQGSTAVVWLNRPEVHNAISYQLADDLVEAMEDLAADDTTHAVVLAGKGRSFCAGADLAEARQVDGVAAAVEFLRRMRRVFDAVAGSPLPTVAAVHGIALGGGCELAAACDFRLMDQDAKIGLPELKVGALPAGGGMSRLVSLIGLPHAKQMVLTAEPVSAVRAKEMGLATDVIDSGVGVAAAAVAFSERFASLPPAIVRMAKSALNTNARTDAMAAAEIELMSTAAAFGTKDRAEGMSAFLEKRRPLFNGN</sequence>
<dbReference type="GO" id="GO:0004300">
    <property type="term" value="F:enoyl-CoA hydratase activity"/>
    <property type="evidence" value="ECO:0007669"/>
    <property type="project" value="UniProtKB-EC"/>
</dbReference>
<reference evidence="5 6" key="1">
    <citation type="submission" date="2018-09" db="EMBL/GenBank/DDBJ databases">
        <title>Complete genome sequence of Euzebya sp. DY32-46 isolated from seawater of Pacific Ocean.</title>
        <authorList>
            <person name="Xu L."/>
            <person name="Wu Y.-H."/>
            <person name="Xu X.-W."/>
        </authorList>
    </citation>
    <scope>NUCLEOTIDE SEQUENCE [LARGE SCALE GENOMIC DNA]</scope>
    <source>
        <strain evidence="5 6">DY32-46</strain>
    </source>
</reference>
<organism evidence="5 6">
    <name type="scientific">Euzebya pacifica</name>
    <dbReference type="NCBI Taxonomy" id="1608957"/>
    <lineage>
        <taxon>Bacteria</taxon>
        <taxon>Bacillati</taxon>
        <taxon>Actinomycetota</taxon>
        <taxon>Nitriliruptoria</taxon>
        <taxon>Euzebyales</taxon>
    </lineage>
</organism>
<keyword evidence="2" id="KW-0456">Lyase</keyword>
<comment type="catalytic activity">
    <reaction evidence="4">
        <text>a 4-saturated-(3S)-3-hydroxyacyl-CoA = a (3E)-enoyl-CoA + H2O</text>
        <dbReference type="Rhea" id="RHEA:20724"/>
        <dbReference type="ChEBI" id="CHEBI:15377"/>
        <dbReference type="ChEBI" id="CHEBI:58521"/>
        <dbReference type="ChEBI" id="CHEBI:137480"/>
        <dbReference type="EC" id="4.2.1.17"/>
    </reaction>
</comment>
<dbReference type="PANTHER" id="PTHR11941">
    <property type="entry name" value="ENOYL-COA HYDRATASE-RELATED"/>
    <property type="match status" value="1"/>
</dbReference>
<evidence type="ECO:0000256" key="1">
    <source>
        <dbReference type="ARBA" id="ARBA00005254"/>
    </source>
</evidence>
<dbReference type="InterPro" id="IPR001753">
    <property type="entry name" value="Enoyl-CoA_hydra/iso"/>
</dbReference>